<dbReference type="Pfam" id="PF00125">
    <property type="entry name" value="Histone"/>
    <property type="match status" value="1"/>
</dbReference>
<dbReference type="CDD" id="cd22910">
    <property type="entry name" value="HFD_H2B"/>
    <property type="match status" value="1"/>
</dbReference>
<dbReference type="GO" id="GO:0005634">
    <property type="term" value="C:nucleus"/>
    <property type="evidence" value="ECO:0007669"/>
    <property type="project" value="UniProtKB-ARBA"/>
</dbReference>
<name>A0A834ZCH7_TETSI</name>
<dbReference type="PANTHER" id="PTHR23428">
    <property type="entry name" value="HISTONE H2B"/>
    <property type="match status" value="1"/>
</dbReference>
<dbReference type="OMA" id="GYERYIY"/>
<dbReference type="GO" id="GO:0030527">
    <property type="term" value="F:structural constituent of chromatin"/>
    <property type="evidence" value="ECO:0007669"/>
    <property type="project" value="InterPro"/>
</dbReference>
<dbReference type="InterPro" id="IPR009072">
    <property type="entry name" value="Histone-fold"/>
</dbReference>
<evidence type="ECO:0000313" key="5">
    <source>
        <dbReference type="Proteomes" id="UP000655225"/>
    </source>
</evidence>
<dbReference type="InterPro" id="IPR007125">
    <property type="entry name" value="H2A/H2B/H3"/>
</dbReference>
<dbReference type="AlphaFoldDB" id="A0A834ZCH7"/>
<dbReference type="InterPro" id="IPR000558">
    <property type="entry name" value="Histone_H2B"/>
</dbReference>
<dbReference type="EMBL" id="JABCRI010000007">
    <property type="protein sequence ID" value="KAF8403165.1"/>
    <property type="molecule type" value="Genomic_DNA"/>
</dbReference>
<sequence>MWQIRTHMIAMCYGPTLAGYKRYVYKVLKQVQPGMGISSKGMTVLNGLMKDMFERLADEAARLSKYTGRKTLSSREIQGAVRLVLPGDLSKHAISEGSKAVTTYMSNNTGGSKS</sequence>
<dbReference type="Gene3D" id="1.10.20.10">
    <property type="entry name" value="Histone, subunit A"/>
    <property type="match status" value="1"/>
</dbReference>
<dbReference type="SUPFAM" id="SSF47113">
    <property type="entry name" value="Histone-fold"/>
    <property type="match status" value="1"/>
</dbReference>
<evidence type="ECO:0000256" key="2">
    <source>
        <dbReference type="ARBA" id="ARBA00006846"/>
    </source>
</evidence>
<proteinExistence type="inferred from homology"/>
<evidence type="ECO:0000313" key="4">
    <source>
        <dbReference type="EMBL" id="KAF8403165.1"/>
    </source>
</evidence>
<gene>
    <name evidence="4" type="ORF">HHK36_011262</name>
</gene>
<organism evidence="4 5">
    <name type="scientific">Tetracentron sinense</name>
    <name type="common">Spur-leaf</name>
    <dbReference type="NCBI Taxonomy" id="13715"/>
    <lineage>
        <taxon>Eukaryota</taxon>
        <taxon>Viridiplantae</taxon>
        <taxon>Streptophyta</taxon>
        <taxon>Embryophyta</taxon>
        <taxon>Tracheophyta</taxon>
        <taxon>Spermatophyta</taxon>
        <taxon>Magnoliopsida</taxon>
        <taxon>Trochodendrales</taxon>
        <taxon>Trochodendraceae</taxon>
        <taxon>Tetracentron</taxon>
    </lineage>
</organism>
<dbReference type="GO" id="GO:0000786">
    <property type="term" value="C:nucleosome"/>
    <property type="evidence" value="ECO:0007669"/>
    <property type="project" value="InterPro"/>
</dbReference>
<keyword evidence="5" id="KW-1185">Reference proteome</keyword>
<dbReference type="OrthoDB" id="1913820at2759"/>
<dbReference type="SMART" id="SM00427">
    <property type="entry name" value="H2B"/>
    <property type="match status" value="1"/>
</dbReference>
<dbReference type="FunFam" id="1.10.20.10:FF:000043">
    <property type="entry name" value="Histone H2B"/>
    <property type="match status" value="1"/>
</dbReference>
<dbReference type="PRINTS" id="PR00621">
    <property type="entry name" value="HISTONEH2B"/>
</dbReference>
<protein>
    <recommendedName>
        <fullName evidence="3">Core Histone H2A/H2B/H3 domain-containing protein</fullName>
    </recommendedName>
</protein>
<evidence type="ECO:0000259" key="3">
    <source>
        <dbReference type="Pfam" id="PF00125"/>
    </source>
</evidence>
<comment type="similarity">
    <text evidence="2">Belongs to the histone H2B family.</text>
</comment>
<dbReference type="GO" id="GO:0003677">
    <property type="term" value="F:DNA binding"/>
    <property type="evidence" value="ECO:0007669"/>
    <property type="project" value="InterPro"/>
</dbReference>
<accession>A0A834ZCH7</accession>
<dbReference type="GO" id="GO:0046982">
    <property type="term" value="F:protein heterodimerization activity"/>
    <property type="evidence" value="ECO:0007669"/>
    <property type="project" value="InterPro"/>
</dbReference>
<comment type="caution">
    <text evidence="4">The sequence shown here is derived from an EMBL/GenBank/DDBJ whole genome shotgun (WGS) entry which is preliminary data.</text>
</comment>
<comment type="function">
    <text evidence="1">Core component of nucleosome. Nucleosomes wrap and compact DNA into chromatin, limiting DNA accessibility to the cellular machineries which require DNA as a template. Histones thereby play a central role in transcription regulation, DNA repair, DNA replication and chromosomal stability. DNA accessibility is regulated via a complex set of post-translational modifications of histones, also called histone code, and nucleosome remodeling.</text>
</comment>
<feature type="domain" description="Core Histone H2A/H2B/H3" evidence="3">
    <location>
        <begin position="17"/>
        <end position="83"/>
    </location>
</feature>
<evidence type="ECO:0000256" key="1">
    <source>
        <dbReference type="ARBA" id="ARBA00002001"/>
    </source>
</evidence>
<reference evidence="4 5" key="1">
    <citation type="submission" date="2020-04" db="EMBL/GenBank/DDBJ databases">
        <title>Plant Genome Project.</title>
        <authorList>
            <person name="Zhang R.-G."/>
        </authorList>
    </citation>
    <scope>NUCLEOTIDE SEQUENCE [LARGE SCALE GENOMIC DNA]</scope>
    <source>
        <strain evidence="4">YNK0</strain>
        <tissue evidence="4">Leaf</tissue>
    </source>
</reference>
<dbReference type="Proteomes" id="UP000655225">
    <property type="component" value="Unassembled WGS sequence"/>
</dbReference>